<dbReference type="EMBL" id="FMAR01000003">
    <property type="protein sequence ID" value="SCC06384.1"/>
    <property type="molecule type" value="Genomic_DNA"/>
</dbReference>
<dbReference type="STRING" id="1335309.GA0116948_103101"/>
<protein>
    <submittedName>
        <fullName evidence="1">Uncharacterized protein</fullName>
    </submittedName>
</protein>
<dbReference type="Proteomes" id="UP000242818">
    <property type="component" value="Unassembled WGS sequence"/>
</dbReference>
<proteinExistence type="predicted"/>
<gene>
    <name evidence="1" type="ORF">GA0116948_103101</name>
</gene>
<dbReference type="AlphaFoldDB" id="A0A1C4BI34"/>
<sequence>MQMLASSKEVRKSTTQQALIFKKKENMENSHLSDFEGMSNEIILLVMHVSRPAFSPRYKYSTSSPG</sequence>
<reference evidence="1 2" key="1">
    <citation type="submission" date="2016-08" db="EMBL/GenBank/DDBJ databases">
        <authorList>
            <person name="Seilhamer J.J."/>
        </authorList>
    </citation>
    <scope>NUCLEOTIDE SEQUENCE [LARGE SCALE GENOMIC DNA]</scope>
    <source>
        <strain evidence="1 2">A37T2</strain>
    </source>
</reference>
<organism evidence="1 2">
    <name type="scientific">Chitinophaga costaii</name>
    <dbReference type="NCBI Taxonomy" id="1335309"/>
    <lineage>
        <taxon>Bacteria</taxon>
        <taxon>Pseudomonadati</taxon>
        <taxon>Bacteroidota</taxon>
        <taxon>Chitinophagia</taxon>
        <taxon>Chitinophagales</taxon>
        <taxon>Chitinophagaceae</taxon>
        <taxon>Chitinophaga</taxon>
    </lineage>
</organism>
<accession>A0A1C4BI34</accession>
<keyword evidence="2" id="KW-1185">Reference proteome</keyword>
<evidence type="ECO:0000313" key="2">
    <source>
        <dbReference type="Proteomes" id="UP000242818"/>
    </source>
</evidence>
<name>A0A1C4BI34_9BACT</name>
<evidence type="ECO:0000313" key="1">
    <source>
        <dbReference type="EMBL" id="SCC06384.1"/>
    </source>
</evidence>